<dbReference type="GO" id="GO:0004476">
    <property type="term" value="F:mannose-6-phosphate isomerase activity"/>
    <property type="evidence" value="ECO:0007669"/>
    <property type="project" value="UniProtKB-UniRule"/>
</dbReference>
<evidence type="ECO:0000256" key="2">
    <source>
        <dbReference type="ARBA" id="ARBA00010772"/>
    </source>
</evidence>
<evidence type="ECO:0000256" key="6">
    <source>
        <dbReference type="ARBA" id="ARBA00023235"/>
    </source>
</evidence>
<dbReference type="PANTHER" id="PTHR42742">
    <property type="entry name" value="TRANSCRIPTIONAL REPRESSOR MPRA"/>
    <property type="match status" value="1"/>
</dbReference>
<feature type="domain" description="Phosphomannose isomerase type I catalytic" evidence="10">
    <location>
        <begin position="9"/>
        <end position="109"/>
    </location>
</feature>
<dbReference type="InterPro" id="IPR051804">
    <property type="entry name" value="Carb_Metab_Reg_Kinase/Isom"/>
</dbReference>
<dbReference type="InterPro" id="IPR046457">
    <property type="entry name" value="PMI_typeI_cat"/>
</dbReference>
<comment type="catalytic activity">
    <reaction evidence="1 7">
        <text>D-mannose 6-phosphate = D-fructose 6-phosphate</text>
        <dbReference type="Rhea" id="RHEA:12356"/>
        <dbReference type="ChEBI" id="CHEBI:58735"/>
        <dbReference type="ChEBI" id="CHEBI:61527"/>
        <dbReference type="EC" id="5.3.1.8"/>
    </reaction>
</comment>
<feature type="domain" description="Mannose-6-phosphate isomerase cupin" evidence="11">
    <location>
        <begin position="243"/>
        <end position="318"/>
    </location>
</feature>
<dbReference type="CDD" id="cd07010">
    <property type="entry name" value="cupin_PMI_type_I_N_bac"/>
    <property type="match status" value="1"/>
</dbReference>
<dbReference type="InterPro" id="IPR014628">
    <property type="entry name" value="Man6P_isomerase_Firm_short"/>
</dbReference>
<feature type="binding site" evidence="8">
    <location>
        <position position="173"/>
    </location>
    <ligand>
        <name>Zn(2+)</name>
        <dbReference type="ChEBI" id="CHEBI:29105"/>
    </ligand>
</feature>
<dbReference type="Pfam" id="PF20511">
    <property type="entry name" value="PMI_typeI_cat"/>
    <property type="match status" value="1"/>
</dbReference>
<dbReference type="InterPro" id="IPR014710">
    <property type="entry name" value="RmlC-like_jellyroll"/>
</dbReference>
<evidence type="ECO:0000256" key="5">
    <source>
        <dbReference type="ARBA" id="ARBA00022833"/>
    </source>
</evidence>
<comment type="similarity">
    <text evidence="2 7">Belongs to the mannose-6-phosphate isomerase type 1 family.</text>
</comment>
<feature type="binding site" evidence="8">
    <location>
        <position position="116"/>
    </location>
    <ligand>
        <name>Zn(2+)</name>
        <dbReference type="ChEBI" id="CHEBI:29105"/>
    </ligand>
</feature>
<dbReference type="AlphaFoldDB" id="A0A2T4Z817"/>
<dbReference type="PANTHER" id="PTHR42742:SF3">
    <property type="entry name" value="FRUCTOKINASE"/>
    <property type="match status" value="1"/>
</dbReference>
<dbReference type="RefSeq" id="WP_107724885.1">
    <property type="nucleotide sequence ID" value="NZ_PZZP01000001.1"/>
</dbReference>
<dbReference type="InterPro" id="IPR049071">
    <property type="entry name" value="MPI_cupin_dom"/>
</dbReference>
<feature type="active site" evidence="9">
    <location>
        <position position="193"/>
    </location>
</feature>
<keyword evidence="4 7" id="KW-0479">Metal-binding</keyword>
<evidence type="ECO:0000256" key="9">
    <source>
        <dbReference type="PIRSR" id="PIRSR036894-2"/>
    </source>
</evidence>
<comment type="caution">
    <text evidence="12">The sequence shown here is derived from an EMBL/GenBank/DDBJ whole genome shotgun (WGS) entry which is preliminary data.</text>
</comment>
<dbReference type="InterPro" id="IPR011051">
    <property type="entry name" value="RmlC_Cupin_sf"/>
</dbReference>
<dbReference type="SUPFAM" id="SSF51182">
    <property type="entry name" value="RmlC-like cupins"/>
    <property type="match status" value="1"/>
</dbReference>
<evidence type="ECO:0000256" key="4">
    <source>
        <dbReference type="ARBA" id="ARBA00022723"/>
    </source>
</evidence>
<evidence type="ECO:0000259" key="11">
    <source>
        <dbReference type="Pfam" id="PF21621"/>
    </source>
</evidence>
<proteinExistence type="inferred from homology"/>
<dbReference type="NCBIfam" id="TIGR00218">
    <property type="entry name" value="manA"/>
    <property type="match status" value="1"/>
</dbReference>
<sequence length="318" mass="36406">MEKAPLFFEPIFKERIWGGCKLEAFGYRLPFEHTGECWAISAHVNGVSNIRTGPFKGRTLIDLWRNERHLFGHPKEQEFPLLVKILDAQEDLSVQVHPDDEQAQQLEKDEAYGKSECWYVIEAEEGAELILGHTAQTKEAFVECVKKSQWDRLLRKVPIRQGDFFYVPSGTIHAIGKGAVILEIQQSSDTTYRMYDFDRIDKNGEKRELHLDQALTVSLIPHHSPDQEEKTIEQHSAGKLRRLVTTSYFTVYHSAINGMFTYRIDADYLLASVIKGEGYYDADDGVVAPVKKGDHFLIPHAVESFRMKGEMELILSHP</sequence>
<dbReference type="PIRSF" id="PIRSF036894">
    <property type="entry name" value="PMI_Firm_short"/>
    <property type="match status" value="1"/>
</dbReference>
<evidence type="ECO:0000259" key="10">
    <source>
        <dbReference type="Pfam" id="PF20511"/>
    </source>
</evidence>
<name>A0A2T4Z817_9BACL</name>
<comment type="cofactor">
    <cofactor evidence="8">
        <name>Zn(2+)</name>
        <dbReference type="ChEBI" id="CHEBI:29105"/>
    </cofactor>
    <text evidence="8">Binds 1 zinc ion per subunit.</text>
</comment>
<keyword evidence="5 7" id="KW-0862">Zinc</keyword>
<dbReference type="OrthoDB" id="9808275at2"/>
<evidence type="ECO:0000313" key="12">
    <source>
        <dbReference type="EMBL" id="PTM58029.1"/>
    </source>
</evidence>
<evidence type="ECO:0000256" key="3">
    <source>
        <dbReference type="ARBA" id="ARBA00011956"/>
    </source>
</evidence>
<feature type="binding site" evidence="8">
    <location>
        <position position="97"/>
    </location>
    <ligand>
        <name>Zn(2+)</name>
        <dbReference type="ChEBI" id="CHEBI:29105"/>
    </ligand>
</feature>
<dbReference type="EC" id="5.3.1.8" evidence="3 7"/>
<dbReference type="EMBL" id="PZZP01000001">
    <property type="protein sequence ID" value="PTM58029.1"/>
    <property type="molecule type" value="Genomic_DNA"/>
</dbReference>
<evidence type="ECO:0000256" key="7">
    <source>
        <dbReference type="PIRNR" id="PIRNR036894"/>
    </source>
</evidence>
<organism evidence="12 13">
    <name type="scientific">Desmospora activa DSM 45169</name>
    <dbReference type="NCBI Taxonomy" id="1121389"/>
    <lineage>
        <taxon>Bacteria</taxon>
        <taxon>Bacillati</taxon>
        <taxon>Bacillota</taxon>
        <taxon>Bacilli</taxon>
        <taxon>Bacillales</taxon>
        <taxon>Thermoactinomycetaceae</taxon>
        <taxon>Desmospora</taxon>
    </lineage>
</organism>
<evidence type="ECO:0000256" key="8">
    <source>
        <dbReference type="PIRSR" id="PIRSR036894-1"/>
    </source>
</evidence>
<dbReference type="InterPro" id="IPR001250">
    <property type="entry name" value="Man6P_Isoase-1"/>
</dbReference>
<evidence type="ECO:0000313" key="13">
    <source>
        <dbReference type="Proteomes" id="UP000241639"/>
    </source>
</evidence>
<dbReference type="GO" id="GO:0008270">
    <property type="term" value="F:zinc ion binding"/>
    <property type="evidence" value="ECO:0007669"/>
    <property type="project" value="UniProtKB-UniRule"/>
</dbReference>
<reference evidence="12 13" key="1">
    <citation type="submission" date="2018-04" db="EMBL/GenBank/DDBJ databases">
        <title>Genomic Encyclopedia of Archaeal and Bacterial Type Strains, Phase II (KMG-II): from individual species to whole genera.</title>
        <authorList>
            <person name="Goeker M."/>
        </authorList>
    </citation>
    <scope>NUCLEOTIDE SEQUENCE [LARGE SCALE GENOMIC DNA]</scope>
    <source>
        <strain evidence="12 13">DSM 45169</strain>
    </source>
</reference>
<dbReference type="Proteomes" id="UP000241639">
    <property type="component" value="Unassembled WGS sequence"/>
</dbReference>
<dbReference type="Gene3D" id="2.60.120.10">
    <property type="entry name" value="Jelly Rolls"/>
    <property type="match status" value="2"/>
</dbReference>
<dbReference type="GO" id="GO:0005975">
    <property type="term" value="P:carbohydrate metabolic process"/>
    <property type="evidence" value="ECO:0007669"/>
    <property type="project" value="UniProtKB-UniRule"/>
</dbReference>
<gene>
    <name evidence="12" type="ORF">C8J48_0601</name>
</gene>
<keyword evidence="13" id="KW-1185">Reference proteome</keyword>
<protein>
    <recommendedName>
        <fullName evidence="3 7">Mannose-6-phosphate isomerase</fullName>
        <ecNumber evidence="3 7">5.3.1.8</ecNumber>
    </recommendedName>
</protein>
<keyword evidence="6 7" id="KW-0413">Isomerase</keyword>
<dbReference type="Pfam" id="PF21621">
    <property type="entry name" value="MPI_cupin_dom"/>
    <property type="match status" value="1"/>
</dbReference>
<evidence type="ECO:0000256" key="1">
    <source>
        <dbReference type="ARBA" id="ARBA00000757"/>
    </source>
</evidence>
<accession>A0A2T4Z817</accession>